<reference evidence="1 2" key="1">
    <citation type="submission" date="2020-08" db="EMBL/GenBank/DDBJ databases">
        <title>Sequencing the genomes of 1000 actinobacteria strains.</title>
        <authorList>
            <person name="Klenk H.-P."/>
        </authorList>
    </citation>
    <scope>NUCLEOTIDE SEQUENCE [LARGE SCALE GENOMIC DNA]</scope>
    <source>
        <strain evidence="1 2">DSM 17294</strain>
    </source>
</reference>
<gene>
    <name evidence="1" type="ORF">HDA44_001617</name>
</gene>
<dbReference type="Pfam" id="PF19950">
    <property type="entry name" value="DUF6412"/>
    <property type="match status" value="1"/>
</dbReference>
<name>A0A841DND0_9ACTN</name>
<accession>A0A841DND0</accession>
<dbReference type="RefSeq" id="WP_184832603.1">
    <property type="nucleotide sequence ID" value="NZ_BAAAVN010000004.1"/>
</dbReference>
<dbReference type="InterPro" id="IPR045635">
    <property type="entry name" value="DUF6412"/>
</dbReference>
<comment type="caution">
    <text evidence="1">The sequence shown here is derived from an EMBL/GenBank/DDBJ whole genome shotgun (WGS) entry which is preliminary data.</text>
</comment>
<dbReference type="EMBL" id="JACHNF010000001">
    <property type="protein sequence ID" value="MBB5978276.1"/>
    <property type="molecule type" value="Genomic_DNA"/>
</dbReference>
<dbReference type="AlphaFoldDB" id="A0A841DND0"/>
<dbReference type="Proteomes" id="UP000558997">
    <property type="component" value="Unassembled WGS sequence"/>
</dbReference>
<keyword evidence="2" id="KW-1185">Reference proteome</keyword>
<organism evidence="1 2">
    <name type="scientific">Kribbella solani</name>
    <dbReference type="NCBI Taxonomy" id="236067"/>
    <lineage>
        <taxon>Bacteria</taxon>
        <taxon>Bacillati</taxon>
        <taxon>Actinomycetota</taxon>
        <taxon>Actinomycetes</taxon>
        <taxon>Propionibacteriales</taxon>
        <taxon>Kribbellaceae</taxon>
        <taxon>Kribbella</taxon>
    </lineage>
</organism>
<protein>
    <submittedName>
        <fullName evidence="1">Type II secretory pathway pseudopilin PulG</fullName>
    </submittedName>
</protein>
<sequence>MSQWIAGALALVIPVFETASLAAAVLTAAALLLALAVVARSSARLSGACATPLLARAASVRDRDEQTRFLRLRDPDAAGRPRPRAPGR</sequence>
<evidence type="ECO:0000313" key="2">
    <source>
        <dbReference type="Proteomes" id="UP000558997"/>
    </source>
</evidence>
<proteinExistence type="predicted"/>
<evidence type="ECO:0000313" key="1">
    <source>
        <dbReference type="EMBL" id="MBB5978276.1"/>
    </source>
</evidence>